<gene>
    <name evidence="9" type="primary">gapA</name>
    <name evidence="9" type="ORF">Helico6505_1070</name>
</gene>
<evidence type="ECO:0000259" key="8">
    <source>
        <dbReference type="SMART" id="SM00846"/>
    </source>
</evidence>
<protein>
    <submittedName>
        <fullName evidence="9">Glyceraldehyde-3-phosphate dehydrogenase</fullName>
        <ecNumber evidence="9">1.2.1.-</ecNumber>
    </submittedName>
</protein>
<dbReference type="Pfam" id="PF02800">
    <property type="entry name" value="Gp_dh_C"/>
    <property type="match status" value="1"/>
</dbReference>
<organism evidence="9">
    <name type="scientific">uncultured Helicobacter sp</name>
    <dbReference type="NCBI Taxonomy" id="175537"/>
    <lineage>
        <taxon>Bacteria</taxon>
        <taxon>Pseudomonadati</taxon>
        <taxon>Campylobacterota</taxon>
        <taxon>Epsilonproteobacteria</taxon>
        <taxon>Campylobacterales</taxon>
        <taxon>Helicobacteraceae</taxon>
        <taxon>Helicobacter</taxon>
        <taxon>environmental samples</taxon>
    </lineage>
</organism>
<dbReference type="InterPro" id="IPR020829">
    <property type="entry name" value="GlycerAld_3-P_DH_cat"/>
</dbReference>
<dbReference type="AlphaFoldDB" id="A0A650F353"/>
<evidence type="ECO:0000256" key="1">
    <source>
        <dbReference type="ARBA" id="ARBA00007406"/>
    </source>
</evidence>
<dbReference type="Gene3D" id="3.40.50.720">
    <property type="entry name" value="NAD(P)-binding Rossmann-like Domain"/>
    <property type="match status" value="1"/>
</dbReference>
<dbReference type="PIRSF" id="PIRSF000149">
    <property type="entry name" value="GAP_DH"/>
    <property type="match status" value="1"/>
</dbReference>
<feature type="binding site" evidence="4">
    <location>
        <position position="218"/>
    </location>
    <ligand>
        <name>D-glyceraldehyde 3-phosphate</name>
        <dbReference type="ChEBI" id="CHEBI:59776"/>
    </ligand>
</feature>
<feature type="site" description="Activates thiol group during catalysis" evidence="6">
    <location>
        <position position="163"/>
    </location>
</feature>
<evidence type="ECO:0000256" key="6">
    <source>
        <dbReference type="PIRSR" id="PIRSR000149-4"/>
    </source>
</evidence>
<dbReference type="EMBL" id="MN577568">
    <property type="protein sequence ID" value="QGT50275.1"/>
    <property type="molecule type" value="Genomic_DNA"/>
</dbReference>
<accession>A0A650F353</accession>
<dbReference type="InterPro" id="IPR036291">
    <property type="entry name" value="NAD(P)-bd_dom_sf"/>
</dbReference>
<dbReference type="GO" id="GO:0051287">
    <property type="term" value="F:NAD binding"/>
    <property type="evidence" value="ECO:0007669"/>
    <property type="project" value="InterPro"/>
</dbReference>
<dbReference type="InterPro" id="IPR020831">
    <property type="entry name" value="GlycerAld/Erythrose_P_DH"/>
</dbReference>
<proteinExistence type="inferred from homology"/>
<sequence length="317" mass="35169">MRVALEREDVQIVAINDVADWEILTYLLEHDSTHQKLPYAVDYQNHMLCFDSDMCPPIHTLSYSRSEDIDFKALGADIVIESSGHFLQTSQLTHHLQKGVQKVILSASALDSMPTFIKGINEKHYQGEKIISNSSCTANAIAPICKILHDAFGIESATLTTIHSYTNDQSLLDSVYTKDKRRSRAAAQNIIPTSTGAAKEVMRVLPHLLGKLHGYSVRVPVSNIVLFDMSFTLCKPTTTEILNETLSKASENEMFGVVGIDTREGVSSDFINSPYSVVIAQDLSHVFQGNIARVMAWCDNEWGYAHRILDLAALIGK</sequence>
<feature type="binding site" evidence="5">
    <location>
        <position position="17"/>
    </location>
    <ligand>
        <name>NAD(+)</name>
        <dbReference type="ChEBI" id="CHEBI:57540"/>
    </ligand>
</feature>
<feature type="binding site" evidence="5">
    <location>
        <position position="300"/>
    </location>
    <ligand>
        <name>NAD(+)</name>
        <dbReference type="ChEBI" id="CHEBI:57540"/>
    </ligand>
</feature>
<reference evidence="9" key="1">
    <citation type="journal article" date="2020" name="J. ISSAAS">
        <title>Lactobacilli and other gastrointestinal microbiota of Peromyscus leucopus, reservoir host for agents of Lyme disease and other zoonoses in North America.</title>
        <authorList>
            <person name="Milovic A."/>
            <person name="Bassam K."/>
            <person name="Shao H."/>
            <person name="Chatzistamou I."/>
            <person name="Tufts D.M."/>
            <person name="Diuk-Wasser M."/>
            <person name="Barbour A.G."/>
        </authorList>
    </citation>
    <scope>NUCLEOTIDE SEQUENCE</scope>
    <source>
        <strain evidence="9">LL4</strain>
    </source>
</reference>
<evidence type="ECO:0000256" key="3">
    <source>
        <dbReference type="PIRSR" id="PIRSR000149-1"/>
    </source>
</evidence>
<feature type="binding site" evidence="4">
    <location>
        <position position="166"/>
    </location>
    <ligand>
        <name>D-glyceraldehyde 3-phosphate</name>
        <dbReference type="ChEBI" id="CHEBI:59776"/>
    </ligand>
</feature>
<keyword evidence="5" id="KW-0520">NAD</keyword>
<evidence type="ECO:0000256" key="7">
    <source>
        <dbReference type="RuleBase" id="RU000397"/>
    </source>
</evidence>
<dbReference type="CDD" id="cd18126">
    <property type="entry name" value="GAPDH_I_C"/>
    <property type="match status" value="1"/>
</dbReference>
<dbReference type="SMART" id="SM00846">
    <property type="entry name" value="Gp_dh_N"/>
    <property type="match status" value="1"/>
</dbReference>
<keyword evidence="5" id="KW-0547">Nucleotide-binding</keyword>
<comment type="similarity">
    <text evidence="1 7">Belongs to the glyceraldehyde-3-phosphate dehydrogenase family.</text>
</comment>
<dbReference type="SUPFAM" id="SSF51735">
    <property type="entry name" value="NAD(P)-binding Rossmann-fold domains"/>
    <property type="match status" value="1"/>
</dbReference>
<feature type="binding site" evidence="4">
    <location>
        <begin position="195"/>
        <end position="196"/>
    </location>
    <ligand>
        <name>D-glyceraldehyde 3-phosphate</name>
        <dbReference type="ChEBI" id="CHEBI:59776"/>
    </ligand>
</feature>
<dbReference type="FunFam" id="3.30.360.10:FF:000002">
    <property type="entry name" value="Glyceraldehyde-3-phosphate dehydrogenase"/>
    <property type="match status" value="1"/>
</dbReference>
<dbReference type="GO" id="GO:0016620">
    <property type="term" value="F:oxidoreductase activity, acting on the aldehyde or oxo group of donors, NAD or NADP as acceptor"/>
    <property type="evidence" value="ECO:0007669"/>
    <property type="project" value="InterPro"/>
</dbReference>
<dbReference type="InterPro" id="IPR020828">
    <property type="entry name" value="GlycerAld_3-P_DH_NAD(P)-bd"/>
</dbReference>
<name>A0A650F353_9HELI</name>
<evidence type="ECO:0000256" key="5">
    <source>
        <dbReference type="PIRSR" id="PIRSR000149-3"/>
    </source>
</evidence>
<feature type="binding site" evidence="5">
    <location>
        <position position="106"/>
    </location>
    <ligand>
        <name>NAD(+)</name>
        <dbReference type="ChEBI" id="CHEBI:57540"/>
    </ligand>
</feature>
<dbReference type="SUPFAM" id="SSF55347">
    <property type="entry name" value="Glyceraldehyde-3-phosphate dehydrogenase-like, C-terminal domain"/>
    <property type="match status" value="1"/>
</dbReference>
<feature type="active site" description="Nucleophile" evidence="3">
    <location>
        <position position="136"/>
    </location>
</feature>
<dbReference type="Gene3D" id="3.30.360.10">
    <property type="entry name" value="Dihydrodipicolinate Reductase, domain 2"/>
    <property type="match status" value="1"/>
</dbReference>
<dbReference type="Pfam" id="PF00044">
    <property type="entry name" value="Gp_dh_N"/>
    <property type="match status" value="1"/>
</dbReference>
<dbReference type="PANTHER" id="PTHR43148">
    <property type="entry name" value="GLYCERALDEHYDE-3-PHOSPHATE DEHYDROGENASE 2"/>
    <property type="match status" value="1"/>
</dbReference>
<feature type="domain" description="Glyceraldehyde 3-phosphate dehydrogenase NAD(P) binding" evidence="8">
    <location>
        <begin position="1"/>
        <end position="136"/>
    </location>
</feature>
<feature type="binding site" evidence="4">
    <location>
        <begin position="135"/>
        <end position="137"/>
    </location>
    <ligand>
        <name>D-glyceraldehyde 3-phosphate</name>
        <dbReference type="ChEBI" id="CHEBI:59776"/>
    </ligand>
</feature>
<keyword evidence="2 9" id="KW-0560">Oxidoreductase</keyword>
<evidence type="ECO:0000256" key="4">
    <source>
        <dbReference type="PIRSR" id="PIRSR000149-2"/>
    </source>
</evidence>
<dbReference type="PRINTS" id="PR00078">
    <property type="entry name" value="G3PDHDRGNASE"/>
</dbReference>
<evidence type="ECO:0000256" key="2">
    <source>
        <dbReference type="ARBA" id="ARBA00023002"/>
    </source>
</evidence>
<dbReference type="EC" id="1.2.1.-" evidence="9"/>
<evidence type="ECO:0000313" key="9">
    <source>
        <dbReference type="EMBL" id="QGT50275.1"/>
    </source>
</evidence>